<dbReference type="GO" id="GO:0006355">
    <property type="term" value="P:regulation of DNA-templated transcription"/>
    <property type="evidence" value="ECO:0007669"/>
    <property type="project" value="InterPro"/>
</dbReference>
<evidence type="ECO:0000259" key="3">
    <source>
        <dbReference type="PROSITE" id="PS50043"/>
    </source>
</evidence>
<dbReference type="PROSITE" id="PS50043">
    <property type="entry name" value="HTH_LUXR_2"/>
    <property type="match status" value="1"/>
</dbReference>
<dbReference type="InterPro" id="IPR036388">
    <property type="entry name" value="WH-like_DNA-bd_sf"/>
</dbReference>
<dbReference type="Pfam" id="PF00196">
    <property type="entry name" value="GerE"/>
    <property type="match status" value="1"/>
</dbReference>
<keyword evidence="1" id="KW-0547">Nucleotide-binding</keyword>
<name>A0A327YUE3_9ACTN</name>
<dbReference type="CDD" id="cd06170">
    <property type="entry name" value="LuxR_C_like"/>
    <property type="match status" value="1"/>
</dbReference>
<reference evidence="4 5" key="1">
    <citation type="submission" date="2018-06" db="EMBL/GenBank/DDBJ databases">
        <title>Genomic Encyclopedia of Type Strains, Phase III (KMG-III): the genomes of soil and plant-associated and newly described type strains.</title>
        <authorList>
            <person name="Whitman W."/>
        </authorList>
    </citation>
    <scope>NUCLEOTIDE SEQUENCE [LARGE SCALE GENOMIC DNA]</scope>
    <source>
        <strain evidence="4 5">CGMCC 4.7090</strain>
    </source>
</reference>
<dbReference type="InterPro" id="IPR027417">
    <property type="entry name" value="P-loop_NTPase"/>
</dbReference>
<dbReference type="Gene3D" id="1.10.10.10">
    <property type="entry name" value="Winged helix-like DNA-binding domain superfamily/Winged helix DNA-binding domain"/>
    <property type="match status" value="1"/>
</dbReference>
<keyword evidence="5" id="KW-1185">Reference proteome</keyword>
<dbReference type="SUPFAM" id="SSF52540">
    <property type="entry name" value="P-loop containing nucleoside triphosphate hydrolases"/>
    <property type="match status" value="1"/>
</dbReference>
<evidence type="ECO:0000313" key="5">
    <source>
        <dbReference type="Proteomes" id="UP000249341"/>
    </source>
</evidence>
<comment type="caution">
    <text evidence="4">The sequence shown here is derived from an EMBL/GenBank/DDBJ whole genome shotgun (WGS) entry which is preliminary data.</text>
</comment>
<protein>
    <submittedName>
        <fullName evidence="4">Regulatory LuxR family protein</fullName>
    </submittedName>
</protein>
<dbReference type="PANTHER" id="PTHR16305">
    <property type="entry name" value="TESTICULAR SOLUBLE ADENYLYL CYCLASE"/>
    <property type="match status" value="1"/>
</dbReference>
<dbReference type="SMART" id="SM00382">
    <property type="entry name" value="AAA"/>
    <property type="match status" value="1"/>
</dbReference>
<dbReference type="AlphaFoldDB" id="A0A327YUE3"/>
<gene>
    <name evidence="4" type="ORF">B0I29_13528</name>
</gene>
<sequence>MVQLIGRDSELVVLAESLQRVAEGSGGALLLSGDPGVGKSALLNEVAGQARAAGMRVLSWAGNPASADWAFSGLRELLSPVLGGAEDLLPVTREALVNALSETTADSAPLQRVALGVLQLLSDAGHDLPVVVIVDDVHWLDTATSRVLAFVARRLTDDAVLVVAAARSDEISGSPLAEAGLPQLVVSPLDGAAAEALLDTRAPGTSALVRERILAAAVGNPLALTELARAADLEGNGLTKSALPLTDRLDQVFGARARLLPEPARTLLAIMAVNDSDAVQELLTAAGGLVGRSVVLDDLSPGEQAGLVWVADGRAGFRHPLMRAAVDGAVTADQRRAIHAVLATSIGTDGDRRLWHRAQAAAGPDETIAAELERMAQRRSERGENGTAAVALERAARLSPDPRVAAHRFLAAIVGYSLSAEFRDRLPLLDEVDKTQLGPLGVAFLTGIQAAATDSWLGPEHPIREAELVLRHGGDNPAQAIQLLLNANLVSWWINLDDDARELLIRANRSLPLPEDGAERLALDAAGHPYEHGASVRKRISVRAAGESRGFPGALIGFAAHCVGATPVALEWLTVAATALRAAGEFGQLAVALTAKAWACTLLAQNDAAADAAAEVIRLSDITSELRMTGTAALAGAVVAARKGEIGSALAVASAIEEGLIQSGFYSMLSMVQLVRGTAALAEDDAVAAFDALIEVCLPDERSYQQNARVWVLTDLMDAAALSGRLDDVRAVHAEFTELARRSGSPHLLVSVAASAPLLADDADAGVVFDSAFASGVEQWPWQHGSLLLAYGRWLRRQRRRTESREPLRAAYALYTTMGALAWAERAAVELRASGEPVTARPRRATSQLSAQELNIAKLAAEGLNNREIAERLFLSHRTVRNNLYRIFPKLGISARNELARALDETG</sequence>
<dbReference type="Pfam" id="PF13191">
    <property type="entry name" value="AAA_16"/>
    <property type="match status" value="1"/>
</dbReference>
<keyword evidence="2" id="KW-0067">ATP-binding</keyword>
<dbReference type="InterPro" id="IPR000792">
    <property type="entry name" value="Tscrpt_reg_LuxR_C"/>
</dbReference>
<evidence type="ECO:0000313" key="4">
    <source>
        <dbReference type="EMBL" id="RAK24822.1"/>
    </source>
</evidence>
<dbReference type="Gene3D" id="3.40.50.300">
    <property type="entry name" value="P-loop containing nucleotide triphosphate hydrolases"/>
    <property type="match status" value="1"/>
</dbReference>
<dbReference type="InterPro" id="IPR016032">
    <property type="entry name" value="Sig_transdc_resp-reg_C-effctor"/>
</dbReference>
<dbReference type="GO" id="GO:0005737">
    <property type="term" value="C:cytoplasm"/>
    <property type="evidence" value="ECO:0007669"/>
    <property type="project" value="TreeGrafter"/>
</dbReference>
<dbReference type="PRINTS" id="PR00038">
    <property type="entry name" value="HTHLUXR"/>
</dbReference>
<dbReference type="GO" id="GO:0004016">
    <property type="term" value="F:adenylate cyclase activity"/>
    <property type="evidence" value="ECO:0007669"/>
    <property type="project" value="TreeGrafter"/>
</dbReference>
<dbReference type="InterPro" id="IPR041664">
    <property type="entry name" value="AAA_16"/>
</dbReference>
<dbReference type="Proteomes" id="UP000249341">
    <property type="component" value="Unassembled WGS sequence"/>
</dbReference>
<feature type="domain" description="HTH luxR-type" evidence="3">
    <location>
        <begin position="842"/>
        <end position="907"/>
    </location>
</feature>
<accession>A0A327YUE3</accession>
<dbReference type="InterPro" id="IPR003593">
    <property type="entry name" value="AAA+_ATPase"/>
</dbReference>
<dbReference type="PANTHER" id="PTHR16305:SF35">
    <property type="entry name" value="TRANSCRIPTIONAL ACTIVATOR DOMAIN"/>
    <property type="match status" value="1"/>
</dbReference>
<dbReference type="GO" id="GO:0003677">
    <property type="term" value="F:DNA binding"/>
    <property type="evidence" value="ECO:0007669"/>
    <property type="project" value="InterPro"/>
</dbReference>
<evidence type="ECO:0000256" key="1">
    <source>
        <dbReference type="ARBA" id="ARBA00022741"/>
    </source>
</evidence>
<dbReference type="RefSeq" id="WP_111655213.1">
    <property type="nucleotide sequence ID" value="NZ_JACHWI010000001.1"/>
</dbReference>
<dbReference type="EMBL" id="QLMJ01000035">
    <property type="protein sequence ID" value="RAK24822.1"/>
    <property type="molecule type" value="Genomic_DNA"/>
</dbReference>
<proteinExistence type="predicted"/>
<evidence type="ECO:0000256" key="2">
    <source>
        <dbReference type="ARBA" id="ARBA00022840"/>
    </source>
</evidence>
<dbReference type="OrthoDB" id="3514764at2"/>
<dbReference type="SUPFAM" id="SSF46894">
    <property type="entry name" value="C-terminal effector domain of the bipartite response regulators"/>
    <property type="match status" value="1"/>
</dbReference>
<dbReference type="GO" id="GO:0005524">
    <property type="term" value="F:ATP binding"/>
    <property type="evidence" value="ECO:0007669"/>
    <property type="project" value="UniProtKB-KW"/>
</dbReference>
<organism evidence="4 5">
    <name type="scientific">Actinoplanes lutulentus</name>
    <dbReference type="NCBI Taxonomy" id="1287878"/>
    <lineage>
        <taxon>Bacteria</taxon>
        <taxon>Bacillati</taxon>
        <taxon>Actinomycetota</taxon>
        <taxon>Actinomycetes</taxon>
        <taxon>Micromonosporales</taxon>
        <taxon>Micromonosporaceae</taxon>
        <taxon>Actinoplanes</taxon>
    </lineage>
</organism>
<dbReference type="SMART" id="SM00421">
    <property type="entry name" value="HTH_LUXR"/>
    <property type="match status" value="1"/>
</dbReference>
<dbReference type="PROSITE" id="PS00622">
    <property type="entry name" value="HTH_LUXR_1"/>
    <property type="match status" value="1"/>
</dbReference>